<dbReference type="EMBL" id="LR862135">
    <property type="protein sequence ID" value="CAD1840646.1"/>
    <property type="molecule type" value="Genomic_DNA"/>
</dbReference>
<protein>
    <submittedName>
        <fullName evidence="1">Uncharacterized protein</fullName>
    </submittedName>
</protein>
<evidence type="ECO:0000313" key="1">
    <source>
        <dbReference type="EMBL" id="CAD1840646.1"/>
    </source>
</evidence>
<reference evidence="1" key="1">
    <citation type="submission" date="2020-07" db="EMBL/GenBank/DDBJ databases">
        <authorList>
            <person name="Lin J."/>
        </authorList>
    </citation>
    <scope>NUCLEOTIDE SEQUENCE</scope>
</reference>
<dbReference type="AlphaFoldDB" id="A0A6V7QCR1"/>
<organism evidence="1">
    <name type="scientific">Ananas comosus var. bracteatus</name>
    <name type="common">red pineapple</name>
    <dbReference type="NCBI Taxonomy" id="296719"/>
    <lineage>
        <taxon>Eukaryota</taxon>
        <taxon>Viridiplantae</taxon>
        <taxon>Streptophyta</taxon>
        <taxon>Embryophyta</taxon>
        <taxon>Tracheophyta</taxon>
        <taxon>Spermatophyta</taxon>
        <taxon>Magnoliopsida</taxon>
        <taxon>Liliopsida</taxon>
        <taxon>Poales</taxon>
        <taxon>Bromeliaceae</taxon>
        <taxon>Bromelioideae</taxon>
        <taxon>Ananas</taxon>
    </lineage>
</organism>
<name>A0A6V7QCR1_ANACO</name>
<proteinExistence type="predicted"/>
<gene>
    <name evidence="1" type="ORF">CB5_LOCUS23857</name>
</gene>
<sequence>MRLSGVLKLSTILEYENHNLNRQLISEFPPNDIVGPRFNSTTALEPLTISQKVFQRVVDSIPTYGSHPENRGLKLSTKVSKVKIVGCSRVVVCRAEYRYSIGPVLEPNLGVRRVVDTFVGANEGYEESWWV</sequence>
<accession>A0A6V7QCR1</accession>